<proteinExistence type="predicted"/>
<evidence type="ECO:0000313" key="1">
    <source>
        <dbReference type="EMBL" id="GFO09442.1"/>
    </source>
</evidence>
<protein>
    <submittedName>
        <fullName evidence="1">Uncharacterized protein</fullName>
    </submittedName>
</protein>
<organism evidence="1 2">
    <name type="scientific">Plakobranchus ocellatus</name>
    <dbReference type="NCBI Taxonomy" id="259542"/>
    <lineage>
        <taxon>Eukaryota</taxon>
        <taxon>Metazoa</taxon>
        <taxon>Spiralia</taxon>
        <taxon>Lophotrochozoa</taxon>
        <taxon>Mollusca</taxon>
        <taxon>Gastropoda</taxon>
        <taxon>Heterobranchia</taxon>
        <taxon>Euthyneura</taxon>
        <taxon>Panpulmonata</taxon>
        <taxon>Sacoglossa</taxon>
        <taxon>Placobranchoidea</taxon>
        <taxon>Plakobranchidae</taxon>
        <taxon>Plakobranchus</taxon>
    </lineage>
</organism>
<accession>A0AAV4AQ61</accession>
<dbReference type="EMBL" id="BLXT01004093">
    <property type="protein sequence ID" value="GFO09442.1"/>
    <property type="molecule type" value="Genomic_DNA"/>
</dbReference>
<sequence>MDVGGSDFDTCSHLKKGCSFTNRIAPFLCVNVGLKLVLYSLNTALKSVIIVRAQILNVTLKSVISCPCAGPARYAEIRDYCACADPEHGAEIRDILFVRRS</sequence>
<keyword evidence="2" id="KW-1185">Reference proteome</keyword>
<dbReference type="Proteomes" id="UP000735302">
    <property type="component" value="Unassembled WGS sequence"/>
</dbReference>
<evidence type="ECO:0000313" key="2">
    <source>
        <dbReference type="Proteomes" id="UP000735302"/>
    </source>
</evidence>
<comment type="caution">
    <text evidence="1">The sequence shown here is derived from an EMBL/GenBank/DDBJ whole genome shotgun (WGS) entry which is preliminary data.</text>
</comment>
<gene>
    <name evidence="1" type="ORF">PoB_003594700</name>
</gene>
<name>A0AAV4AQ61_9GAST</name>
<dbReference type="AlphaFoldDB" id="A0AAV4AQ61"/>
<reference evidence="1 2" key="1">
    <citation type="journal article" date="2021" name="Elife">
        <title>Chloroplast acquisition without the gene transfer in kleptoplastic sea slugs, Plakobranchus ocellatus.</title>
        <authorList>
            <person name="Maeda T."/>
            <person name="Takahashi S."/>
            <person name="Yoshida T."/>
            <person name="Shimamura S."/>
            <person name="Takaki Y."/>
            <person name="Nagai Y."/>
            <person name="Toyoda A."/>
            <person name="Suzuki Y."/>
            <person name="Arimoto A."/>
            <person name="Ishii H."/>
            <person name="Satoh N."/>
            <person name="Nishiyama T."/>
            <person name="Hasebe M."/>
            <person name="Maruyama T."/>
            <person name="Minagawa J."/>
            <person name="Obokata J."/>
            <person name="Shigenobu S."/>
        </authorList>
    </citation>
    <scope>NUCLEOTIDE SEQUENCE [LARGE SCALE GENOMIC DNA]</scope>
</reference>